<dbReference type="InterPro" id="IPR029058">
    <property type="entry name" value="AB_hydrolase_fold"/>
</dbReference>
<dbReference type="Proteomes" id="UP001597357">
    <property type="component" value="Unassembled WGS sequence"/>
</dbReference>
<comment type="caution">
    <text evidence="2">The sequence shown here is derived from an EMBL/GenBank/DDBJ whole genome shotgun (WGS) entry which is preliminary data.</text>
</comment>
<organism evidence="2 3">
    <name type="scientific">Mesonia sediminis</name>
    <dbReference type="NCBI Taxonomy" id="1703946"/>
    <lineage>
        <taxon>Bacteria</taxon>
        <taxon>Pseudomonadati</taxon>
        <taxon>Bacteroidota</taxon>
        <taxon>Flavobacteriia</taxon>
        <taxon>Flavobacteriales</taxon>
        <taxon>Flavobacteriaceae</taxon>
        <taxon>Mesonia</taxon>
    </lineage>
</organism>
<gene>
    <name evidence="2" type="ORF">ACFSQ0_04750</name>
</gene>
<feature type="domain" description="Phospholipase/carboxylesterase/thioesterase" evidence="1">
    <location>
        <begin position="33"/>
        <end position="206"/>
    </location>
</feature>
<evidence type="ECO:0000313" key="2">
    <source>
        <dbReference type="EMBL" id="MFD2697292.1"/>
    </source>
</evidence>
<dbReference type="GO" id="GO:0016787">
    <property type="term" value="F:hydrolase activity"/>
    <property type="evidence" value="ECO:0007669"/>
    <property type="project" value="UniProtKB-KW"/>
</dbReference>
<dbReference type="RefSeq" id="WP_379044879.1">
    <property type="nucleotide sequence ID" value="NZ_JBHULZ010000023.1"/>
</dbReference>
<dbReference type="InterPro" id="IPR003140">
    <property type="entry name" value="PLipase/COase/thioEstase"/>
</dbReference>
<dbReference type="SUPFAM" id="SSF53474">
    <property type="entry name" value="alpha/beta-Hydrolases"/>
    <property type="match status" value="1"/>
</dbReference>
<dbReference type="EMBL" id="JBHULZ010000023">
    <property type="protein sequence ID" value="MFD2697292.1"/>
    <property type="molecule type" value="Genomic_DNA"/>
</dbReference>
<proteinExistence type="predicted"/>
<name>A0ABW5SDP3_9FLAO</name>
<reference evidence="3" key="1">
    <citation type="journal article" date="2019" name="Int. J. Syst. Evol. Microbiol.">
        <title>The Global Catalogue of Microorganisms (GCM) 10K type strain sequencing project: providing services to taxonomists for standard genome sequencing and annotation.</title>
        <authorList>
            <consortium name="The Broad Institute Genomics Platform"/>
            <consortium name="The Broad Institute Genome Sequencing Center for Infectious Disease"/>
            <person name="Wu L."/>
            <person name="Ma J."/>
        </authorList>
    </citation>
    <scope>NUCLEOTIDE SEQUENCE [LARGE SCALE GENOMIC DNA]</scope>
    <source>
        <strain evidence="3">KCTC 42255</strain>
    </source>
</reference>
<sequence>MSSLEKEVSYQHTNTYSTLNLLGPQTEQLWYCFHGMGYLSKYFARYFKSFDQQKNYFIVPQAPSKYYQKSDFKHVGASWLTKENTWLELENLFQYLDAVHRVENKQSELPLNILGYSQGVSIALRWIAKRKLNPKQIFIHSGSIPAELDVKAFSHLSSETKVFLIYGRQDQYLTKEKLNLQLQKARALFGKKLSIHAFDGKHVMNPELLKELHGK</sequence>
<dbReference type="Pfam" id="PF02230">
    <property type="entry name" value="Abhydrolase_2"/>
    <property type="match status" value="1"/>
</dbReference>
<keyword evidence="2" id="KW-0378">Hydrolase</keyword>
<accession>A0ABW5SDP3</accession>
<dbReference type="Gene3D" id="3.40.50.1820">
    <property type="entry name" value="alpha/beta hydrolase"/>
    <property type="match status" value="1"/>
</dbReference>
<evidence type="ECO:0000259" key="1">
    <source>
        <dbReference type="Pfam" id="PF02230"/>
    </source>
</evidence>
<protein>
    <submittedName>
        <fullName evidence="2">Alpha/beta hydrolase</fullName>
    </submittedName>
</protein>
<evidence type="ECO:0000313" key="3">
    <source>
        <dbReference type="Proteomes" id="UP001597357"/>
    </source>
</evidence>
<keyword evidence="3" id="KW-1185">Reference proteome</keyword>